<reference evidence="3" key="1">
    <citation type="journal article" date="2019" name="Plant Biotechnol. J.">
        <title>Genome sequencing of the Australian wild diploid species Gossypium australe highlights disease resistance and delayed gland morphogenesis.</title>
        <authorList>
            <person name="Cai Y."/>
            <person name="Cai X."/>
            <person name="Wang Q."/>
            <person name="Wang P."/>
            <person name="Zhang Y."/>
            <person name="Cai C."/>
            <person name="Xu Y."/>
            <person name="Wang K."/>
            <person name="Zhou Z."/>
            <person name="Wang C."/>
            <person name="Geng S."/>
            <person name="Li B."/>
            <person name="Dong Q."/>
            <person name="Hou Y."/>
            <person name="Wang H."/>
            <person name="Ai P."/>
            <person name="Liu Z."/>
            <person name="Yi F."/>
            <person name="Sun M."/>
            <person name="An G."/>
            <person name="Cheng J."/>
            <person name="Zhang Y."/>
            <person name="Shi Q."/>
            <person name="Xie Y."/>
            <person name="Shi X."/>
            <person name="Chang Y."/>
            <person name="Huang F."/>
            <person name="Chen Y."/>
            <person name="Hong S."/>
            <person name="Mi L."/>
            <person name="Sun Q."/>
            <person name="Zhang L."/>
            <person name="Zhou B."/>
            <person name="Peng R."/>
            <person name="Zhang X."/>
            <person name="Liu F."/>
        </authorList>
    </citation>
    <scope>NUCLEOTIDE SEQUENCE [LARGE SCALE GENOMIC DNA]</scope>
    <source>
        <strain evidence="3">cv. PA1801</strain>
    </source>
</reference>
<dbReference type="PANTHER" id="PTHR46148:SF44">
    <property type="entry name" value="GAG-POL POLYPROTEIN"/>
    <property type="match status" value="1"/>
</dbReference>
<sequence length="373" mass="43884">MAHYKALYGRKCRTPLYWTELSEKKIHGVDLVRETKEKVKVIQNNLKATSDQIEFQVGDKEFQVGDKVFLKVSPWKKVLWFGRKGKLSPRFIRPYEITEKVGPVAYRLALPPELHRIHNVSMCLCYDSISQILHMIEEATWESEDTIRKQYPKLFTGTNFEDENSIRGRVIQIDLVRSWIEENEKYQISRSLYTNALYELPDMARLTILLYGYPELPDNSFSKLPVKINELPVLNSYEFPVIARISLVLHGSHEHLVIWIGRYSEAREGWDLAGDTSHYPLDLSAQGKFWVKNKACKWPYFVHKGRHTTHDHMHGRVLKVKETNVWKTVFRTRYRHYESLVMQFVLINASASFIDLMNLVFHSYLDQFIVVFI</sequence>
<organism evidence="2 3">
    <name type="scientific">Gossypium australe</name>
    <dbReference type="NCBI Taxonomy" id="47621"/>
    <lineage>
        <taxon>Eukaryota</taxon>
        <taxon>Viridiplantae</taxon>
        <taxon>Streptophyta</taxon>
        <taxon>Embryophyta</taxon>
        <taxon>Tracheophyta</taxon>
        <taxon>Spermatophyta</taxon>
        <taxon>Magnoliopsida</taxon>
        <taxon>eudicotyledons</taxon>
        <taxon>Gunneridae</taxon>
        <taxon>Pentapetalae</taxon>
        <taxon>rosids</taxon>
        <taxon>malvids</taxon>
        <taxon>Malvales</taxon>
        <taxon>Malvaceae</taxon>
        <taxon>Malvoideae</taxon>
        <taxon>Gossypium</taxon>
    </lineage>
</organism>
<keyword evidence="2" id="KW-0808">Transferase</keyword>
<keyword evidence="3" id="KW-1185">Reference proteome</keyword>
<dbReference type="SUPFAM" id="SSF56672">
    <property type="entry name" value="DNA/RNA polymerases"/>
    <property type="match status" value="1"/>
</dbReference>
<evidence type="ECO:0000259" key="1">
    <source>
        <dbReference type="Pfam" id="PF24626"/>
    </source>
</evidence>
<protein>
    <submittedName>
        <fullName evidence="2">Reverse transcriptase</fullName>
    </submittedName>
</protein>
<dbReference type="Pfam" id="PF24626">
    <property type="entry name" value="SH3_Tf2-1"/>
    <property type="match status" value="1"/>
</dbReference>
<name>A0A5B6WHE3_9ROSI</name>
<accession>A0A5B6WHE3</accession>
<keyword evidence="2" id="KW-0548">Nucleotidyltransferase</keyword>
<evidence type="ECO:0000313" key="3">
    <source>
        <dbReference type="Proteomes" id="UP000325315"/>
    </source>
</evidence>
<comment type="caution">
    <text evidence="2">The sequence shown here is derived from an EMBL/GenBank/DDBJ whole genome shotgun (WGS) entry which is preliminary data.</text>
</comment>
<dbReference type="InterPro" id="IPR043128">
    <property type="entry name" value="Rev_trsase/Diguanyl_cyclase"/>
</dbReference>
<dbReference type="InterPro" id="IPR056924">
    <property type="entry name" value="SH3_Tf2-1"/>
</dbReference>
<dbReference type="Gene3D" id="3.30.70.270">
    <property type="match status" value="1"/>
</dbReference>
<dbReference type="Proteomes" id="UP000325315">
    <property type="component" value="Unassembled WGS sequence"/>
</dbReference>
<dbReference type="PANTHER" id="PTHR46148">
    <property type="entry name" value="CHROMO DOMAIN-CONTAINING PROTEIN"/>
    <property type="match status" value="1"/>
</dbReference>
<evidence type="ECO:0000313" key="2">
    <source>
        <dbReference type="EMBL" id="KAA3480547.1"/>
    </source>
</evidence>
<feature type="domain" description="Tf2-1-like SH3-like" evidence="1">
    <location>
        <begin position="65"/>
        <end position="120"/>
    </location>
</feature>
<dbReference type="GO" id="GO:0003964">
    <property type="term" value="F:RNA-directed DNA polymerase activity"/>
    <property type="evidence" value="ECO:0007669"/>
    <property type="project" value="UniProtKB-KW"/>
</dbReference>
<dbReference type="EMBL" id="SMMG02000003">
    <property type="protein sequence ID" value="KAA3480547.1"/>
    <property type="molecule type" value="Genomic_DNA"/>
</dbReference>
<dbReference type="Gene3D" id="3.10.10.10">
    <property type="entry name" value="HIV Type 1 Reverse Transcriptase, subunit A, domain 1"/>
    <property type="match status" value="1"/>
</dbReference>
<dbReference type="AlphaFoldDB" id="A0A5B6WHE3"/>
<proteinExistence type="predicted"/>
<keyword evidence="2" id="KW-0695">RNA-directed DNA polymerase</keyword>
<dbReference type="InterPro" id="IPR043502">
    <property type="entry name" value="DNA/RNA_pol_sf"/>
</dbReference>
<gene>
    <name evidence="2" type="ORF">EPI10_020970</name>
</gene>
<dbReference type="OrthoDB" id="3863715at2759"/>